<protein>
    <recommendedName>
        <fullName evidence="2">Pentraxin (PTX) domain-containing protein</fullName>
    </recommendedName>
</protein>
<dbReference type="PROSITE" id="PS51828">
    <property type="entry name" value="PTX_2"/>
    <property type="match status" value="1"/>
</dbReference>
<dbReference type="Proteomes" id="UP001163046">
    <property type="component" value="Unassembled WGS sequence"/>
</dbReference>
<gene>
    <name evidence="3" type="ORF">OS493_022569</name>
</gene>
<keyword evidence="4" id="KW-1185">Reference proteome</keyword>
<organism evidence="3 4">
    <name type="scientific">Desmophyllum pertusum</name>
    <dbReference type="NCBI Taxonomy" id="174260"/>
    <lineage>
        <taxon>Eukaryota</taxon>
        <taxon>Metazoa</taxon>
        <taxon>Cnidaria</taxon>
        <taxon>Anthozoa</taxon>
        <taxon>Hexacorallia</taxon>
        <taxon>Scleractinia</taxon>
        <taxon>Caryophylliina</taxon>
        <taxon>Caryophylliidae</taxon>
        <taxon>Desmophyllum</taxon>
    </lineage>
</organism>
<accession>A0A9W9ZC09</accession>
<feature type="domain" description="Pentraxin (PTX)" evidence="2">
    <location>
        <begin position="1"/>
        <end position="48"/>
    </location>
</feature>
<comment type="caution">
    <text evidence="1">Lacks conserved residue(s) required for the propagation of feature annotation.</text>
</comment>
<comment type="caution">
    <text evidence="3">The sequence shown here is derived from an EMBL/GenBank/DDBJ whole genome shotgun (WGS) entry which is preliminary data.</text>
</comment>
<evidence type="ECO:0000313" key="4">
    <source>
        <dbReference type="Proteomes" id="UP001163046"/>
    </source>
</evidence>
<dbReference type="EMBL" id="MU826365">
    <property type="protein sequence ID" value="KAJ7378580.1"/>
    <property type="molecule type" value="Genomic_DNA"/>
</dbReference>
<name>A0A9W9ZC09_9CNID</name>
<sequence length="55" mass="6275">MWDHVLQESDIVMLARSCRSASQGNMFQWSSLKDNVLGQLQGRGAVIMFIHKLQI</sequence>
<evidence type="ECO:0000256" key="1">
    <source>
        <dbReference type="PROSITE-ProRule" id="PRU01172"/>
    </source>
</evidence>
<dbReference type="AlphaFoldDB" id="A0A9W9ZC09"/>
<dbReference type="InterPro" id="IPR001759">
    <property type="entry name" value="PTX_dom"/>
</dbReference>
<evidence type="ECO:0000259" key="2">
    <source>
        <dbReference type="PROSITE" id="PS51828"/>
    </source>
</evidence>
<proteinExistence type="predicted"/>
<reference evidence="3" key="1">
    <citation type="submission" date="2023-01" db="EMBL/GenBank/DDBJ databases">
        <title>Genome assembly of the deep-sea coral Lophelia pertusa.</title>
        <authorList>
            <person name="Herrera S."/>
            <person name="Cordes E."/>
        </authorList>
    </citation>
    <scope>NUCLEOTIDE SEQUENCE</scope>
    <source>
        <strain evidence="3">USNM1676648</strain>
        <tissue evidence="3">Polyp</tissue>
    </source>
</reference>
<evidence type="ECO:0000313" key="3">
    <source>
        <dbReference type="EMBL" id="KAJ7378580.1"/>
    </source>
</evidence>